<evidence type="ECO:0000256" key="4">
    <source>
        <dbReference type="SAM" id="MobiDB-lite"/>
    </source>
</evidence>
<feature type="region of interest" description="Disordered" evidence="4">
    <location>
        <begin position="93"/>
        <end position="119"/>
    </location>
</feature>
<feature type="transmembrane region" description="Helical" evidence="5">
    <location>
        <begin position="139"/>
        <end position="159"/>
    </location>
</feature>
<comment type="pathway">
    <text evidence="1">Mycotoxin biosynthesis.</text>
</comment>
<name>A0A6A5YYX9_9PLEO</name>
<proteinExistence type="inferred from homology"/>
<sequence length="372" mass="43068">MSRSKRLKPLKLVQNLHPETSNRMADQDRREGIVSVDLNRSQQHCLGLPSPYHDNFSEPSPRTVPPRDIQVPLSRPSKRPNFTTNIFRRFSYSKVSQDPSSAEHAEAASPTAEDPEKPVEHHVHWADTSISEESPADRWFAVIFLLLLLSVLFNFFLLFNGPTNGIPRHPKNKNDPLPHHGFKFKDHGKNYTCCEMKSMVFESDFQYSNTLRTYDRLWVDMQGKTHGMVYTSLNRGDGKVRRAGFAMFHQLDCLSKLRSVIQALQNGDKQHEDGGELHGYWPHCFDYLRQTILCNADDSVEVSEVRDGNWVDKGFDSVKECRDQTWLYEVTACGERGCEGKSFYHTEEEMKKIHKEEEGDVERWRKEQKHNS</sequence>
<evidence type="ECO:0000313" key="7">
    <source>
        <dbReference type="Proteomes" id="UP000799770"/>
    </source>
</evidence>
<dbReference type="EMBL" id="ML977332">
    <property type="protein sequence ID" value="KAF2112023.1"/>
    <property type="molecule type" value="Genomic_DNA"/>
</dbReference>
<dbReference type="PANTHER" id="PTHR33365:SF11">
    <property type="entry name" value="TAT PATHWAY SIGNAL SEQUENCE"/>
    <property type="match status" value="1"/>
</dbReference>
<keyword evidence="5" id="KW-1133">Transmembrane helix</keyword>
<keyword evidence="2" id="KW-0560">Oxidoreductase</keyword>
<dbReference type="AlphaFoldDB" id="A0A6A5YYX9"/>
<dbReference type="GO" id="GO:0043386">
    <property type="term" value="P:mycotoxin biosynthetic process"/>
    <property type="evidence" value="ECO:0007669"/>
    <property type="project" value="InterPro"/>
</dbReference>
<evidence type="ECO:0000256" key="5">
    <source>
        <dbReference type="SAM" id="Phobius"/>
    </source>
</evidence>
<protein>
    <submittedName>
        <fullName evidence="6">Uncharacterized protein</fullName>
    </submittedName>
</protein>
<gene>
    <name evidence="6" type="ORF">BDV96DRAFT_649388</name>
</gene>
<dbReference type="OrthoDB" id="3687641at2759"/>
<evidence type="ECO:0000256" key="3">
    <source>
        <dbReference type="ARBA" id="ARBA00035112"/>
    </source>
</evidence>
<feature type="region of interest" description="Disordered" evidence="4">
    <location>
        <begin position="349"/>
        <end position="372"/>
    </location>
</feature>
<comment type="similarity">
    <text evidence="3">Belongs to the ustYa family.</text>
</comment>
<dbReference type="InterPro" id="IPR021765">
    <property type="entry name" value="UstYa-like"/>
</dbReference>
<dbReference type="Proteomes" id="UP000799770">
    <property type="component" value="Unassembled WGS sequence"/>
</dbReference>
<evidence type="ECO:0000256" key="2">
    <source>
        <dbReference type="ARBA" id="ARBA00023002"/>
    </source>
</evidence>
<dbReference type="Pfam" id="PF11807">
    <property type="entry name" value="UstYa"/>
    <property type="match status" value="1"/>
</dbReference>
<keyword evidence="5" id="KW-0472">Membrane</keyword>
<organism evidence="6 7">
    <name type="scientific">Lophiotrema nucula</name>
    <dbReference type="NCBI Taxonomy" id="690887"/>
    <lineage>
        <taxon>Eukaryota</taxon>
        <taxon>Fungi</taxon>
        <taxon>Dikarya</taxon>
        <taxon>Ascomycota</taxon>
        <taxon>Pezizomycotina</taxon>
        <taxon>Dothideomycetes</taxon>
        <taxon>Pleosporomycetidae</taxon>
        <taxon>Pleosporales</taxon>
        <taxon>Lophiotremataceae</taxon>
        <taxon>Lophiotrema</taxon>
    </lineage>
</organism>
<reference evidence="6" key="1">
    <citation type="journal article" date="2020" name="Stud. Mycol.">
        <title>101 Dothideomycetes genomes: a test case for predicting lifestyles and emergence of pathogens.</title>
        <authorList>
            <person name="Haridas S."/>
            <person name="Albert R."/>
            <person name="Binder M."/>
            <person name="Bloem J."/>
            <person name="Labutti K."/>
            <person name="Salamov A."/>
            <person name="Andreopoulos B."/>
            <person name="Baker S."/>
            <person name="Barry K."/>
            <person name="Bills G."/>
            <person name="Bluhm B."/>
            <person name="Cannon C."/>
            <person name="Castanera R."/>
            <person name="Culley D."/>
            <person name="Daum C."/>
            <person name="Ezra D."/>
            <person name="Gonzalez J."/>
            <person name="Henrissat B."/>
            <person name="Kuo A."/>
            <person name="Liang C."/>
            <person name="Lipzen A."/>
            <person name="Lutzoni F."/>
            <person name="Magnuson J."/>
            <person name="Mondo S."/>
            <person name="Nolan M."/>
            <person name="Ohm R."/>
            <person name="Pangilinan J."/>
            <person name="Park H.-J."/>
            <person name="Ramirez L."/>
            <person name="Alfaro M."/>
            <person name="Sun H."/>
            <person name="Tritt A."/>
            <person name="Yoshinaga Y."/>
            <person name="Zwiers L.-H."/>
            <person name="Turgeon B."/>
            <person name="Goodwin S."/>
            <person name="Spatafora J."/>
            <person name="Crous P."/>
            <person name="Grigoriev I."/>
        </authorList>
    </citation>
    <scope>NUCLEOTIDE SEQUENCE</scope>
    <source>
        <strain evidence="6">CBS 627.86</strain>
    </source>
</reference>
<evidence type="ECO:0000313" key="6">
    <source>
        <dbReference type="EMBL" id="KAF2112023.1"/>
    </source>
</evidence>
<evidence type="ECO:0000256" key="1">
    <source>
        <dbReference type="ARBA" id="ARBA00004685"/>
    </source>
</evidence>
<keyword evidence="7" id="KW-1185">Reference proteome</keyword>
<accession>A0A6A5YYX9</accession>
<dbReference type="PANTHER" id="PTHR33365">
    <property type="entry name" value="YALI0B05434P"/>
    <property type="match status" value="1"/>
</dbReference>
<feature type="region of interest" description="Disordered" evidence="4">
    <location>
        <begin position="45"/>
        <end position="76"/>
    </location>
</feature>
<keyword evidence="5" id="KW-0812">Transmembrane</keyword>
<dbReference type="GO" id="GO:0016491">
    <property type="term" value="F:oxidoreductase activity"/>
    <property type="evidence" value="ECO:0007669"/>
    <property type="project" value="UniProtKB-KW"/>
</dbReference>